<proteinExistence type="inferred from homology"/>
<dbReference type="InterPro" id="IPR020103">
    <property type="entry name" value="PsdUridine_synth_cat_dom_sf"/>
</dbReference>
<feature type="domain" description="Pus10-like C-terminal" evidence="8">
    <location>
        <begin position="75"/>
        <end position="308"/>
    </location>
</feature>
<evidence type="ECO:0000256" key="3">
    <source>
        <dbReference type="ARBA" id="ARBA00022694"/>
    </source>
</evidence>
<dbReference type="SUPFAM" id="SSF55120">
    <property type="entry name" value="Pseudouridine synthase"/>
    <property type="match status" value="1"/>
</dbReference>
<dbReference type="GO" id="GO:0031119">
    <property type="term" value="P:tRNA pseudouridine synthesis"/>
    <property type="evidence" value="ECO:0007669"/>
    <property type="project" value="TreeGrafter"/>
</dbReference>
<evidence type="ECO:0000256" key="2">
    <source>
        <dbReference type="ARBA" id="ARBA00012787"/>
    </source>
</evidence>
<dbReference type="EMBL" id="VLTN01000038">
    <property type="protein sequence ID" value="KAA0149957.1"/>
    <property type="molecule type" value="Genomic_DNA"/>
</dbReference>
<dbReference type="FunFam" id="3.30.70.3190:FF:000001">
    <property type="entry name" value="tRNA pseudouridine synthase Pus10"/>
    <property type="match status" value="1"/>
</dbReference>
<keyword evidence="4" id="KW-0413">Isomerase</keyword>
<evidence type="ECO:0000256" key="5">
    <source>
        <dbReference type="ARBA" id="ARBA00075270"/>
    </source>
</evidence>
<dbReference type="Gene3D" id="3.30.70.2510">
    <property type="match status" value="1"/>
</dbReference>
<dbReference type="InterPro" id="IPR048741">
    <property type="entry name" value="Pus10-like_C"/>
</dbReference>
<name>A0A5A8CBA8_CAFRO</name>
<dbReference type="Pfam" id="PF21238">
    <property type="entry name" value="Pus10_C"/>
    <property type="match status" value="1"/>
</dbReference>
<evidence type="ECO:0000313" key="10">
    <source>
        <dbReference type="Proteomes" id="UP000323011"/>
    </source>
</evidence>
<dbReference type="EC" id="5.4.99.25" evidence="2"/>
<evidence type="ECO:0000256" key="1">
    <source>
        <dbReference type="ARBA" id="ARBA00009652"/>
    </source>
</evidence>
<protein>
    <recommendedName>
        <fullName evidence="2">tRNA pseudouridine(55) synthase</fullName>
        <ecNumber evidence="2">5.4.99.25</ecNumber>
    </recommendedName>
    <alternativeName>
        <fullName evidence="7">tRNA pseudouridine 55 synthase</fullName>
    </alternativeName>
    <alternativeName>
        <fullName evidence="5">tRNA pseudouridylate synthase</fullName>
    </alternativeName>
    <alternativeName>
        <fullName evidence="6">tRNA-uridine isomerase</fullName>
    </alternativeName>
</protein>
<dbReference type="AlphaFoldDB" id="A0A5A8CBA8"/>
<dbReference type="GO" id="GO:0160148">
    <property type="term" value="F:tRNA pseudouridine(55) synthase activity"/>
    <property type="evidence" value="ECO:0007669"/>
    <property type="project" value="UniProtKB-EC"/>
</dbReference>
<dbReference type="InterPro" id="IPR039894">
    <property type="entry name" value="Pus10-like"/>
</dbReference>
<sequence length="353" mass="38155">MRDASRSDGTHGQAQVLRLEEGARVRCAAVTLAKVESSIVSLGDALATLPGLNCPPKCPAEPAEGWVAVRRESLFVRGRYSKTARGVSQTAWRLEGQEGLYRSVEEVAADHLAPLFGAADSRLHGSGREDVDVRMLGGGRPFVLELKQPRISSVSQAAIDQAAMRINRSPEGVTVTELRLATTSDVDAVTAGAGDKRKEYAALVRCKAAVTPEFLRERLDAVKELAVCQTTPVRVLHRRSLMDRPKVIHGMRTRWVNAHWFVLRLVTSAGAYVKEFVHGDLGRTQPNVGALLGDEGGADILQLDVLNVLAPGEECFHGPMDALVPADEPAAAAERGWRLTDAGVWVRRAPAEP</sequence>
<gene>
    <name evidence="9" type="ORF">FNF29_05577</name>
</gene>
<dbReference type="Gene3D" id="3.30.70.3190">
    <property type="match status" value="1"/>
</dbReference>
<comment type="similarity">
    <text evidence="1">Belongs to the pseudouridine synthase Pus10 family.</text>
</comment>
<keyword evidence="10" id="KW-1185">Reference proteome</keyword>
<reference evidence="9 10" key="1">
    <citation type="submission" date="2019-07" db="EMBL/GenBank/DDBJ databases">
        <title>Genomes of Cafeteria roenbergensis.</title>
        <authorList>
            <person name="Fischer M.G."/>
            <person name="Hackl T."/>
            <person name="Roman M."/>
        </authorList>
    </citation>
    <scope>NUCLEOTIDE SEQUENCE [LARGE SCALE GENOMIC DNA]</scope>
    <source>
        <strain evidence="9 10">BVI</strain>
    </source>
</reference>
<dbReference type="PANTHER" id="PTHR21568:SF0">
    <property type="entry name" value="TRNA PSEUDOURIDINE SYNTHASE PUS10"/>
    <property type="match status" value="1"/>
</dbReference>
<dbReference type="PANTHER" id="PTHR21568">
    <property type="entry name" value="TRNA PSEUDOURIDINE SYNTHASE PUS10"/>
    <property type="match status" value="1"/>
</dbReference>
<accession>A0A5A8CBA8</accession>
<evidence type="ECO:0000256" key="7">
    <source>
        <dbReference type="ARBA" id="ARBA00083669"/>
    </source>
</evidence>
<comment type="caution">
    <text evidence="9">The sequence shown here is derived from an EMBL/GenBank/DDBJ whole genome shotgun (WGS) entry which is preliminary data.</text>
</comment>
<dbReference type="FunFam" id="3.30.70.2510:FF:000001">
    <property type="entry name" value="tRNA pseudouridine synthase Pus10"/>
    <property type="match status" value="1"/>
</dbReference>
<evidence type="ECO:0000313" key="9">
    <source>
        <dbReference type="EMBL" id="KAA0149957.1"/>
    </source>
</evidence>
<organism evidence="9 10">
    <name type="scientific">Cafeteria roenbergensis</name>
    <name type="common">Marine flagellate</name>
    <dbReference type="NCBI Taxonomy" id="33653"/>
    <lineage>
        <taxon>Eukaryota</taxon>
        <taxon>Sar</taxon>
        <taxon>Stramenopiles</taxon>
        <taxon>Bigyra</taxon>
        <taxon>Opalozoa</taxon>
        <taxon>Bicosoecida</taxon>
        <taxon>Cafeteriaceae</taxon>
        <taxon>Cafeteria</taxon>
    </lineage>
</organism>
<dbReference type="Proteomes" id="UP000323011">
    <property type="component" value="Unassembled WGS sequence"/>
</dbReference>
<dbReference type="OMA" id="ICRIENP"/>
<dbReference type="NCBIfam" id="TIGR01213">
    <property type="entry name" value="pseudo_Pus10arc"/>
    <property type="match status" value="1"/>
</dbReference>
<evidence type="ECO:0000256" key="6">
    <source>
        <dbReference type="ARBA" id="ARBA00079393"/>
    </source>
</evidence>
<keyword evidence="3" id="KW-0819">tRNA processing</keyword>
<evidence type="ECO:0000256" key="4">
    <source>
        <dbReference type="ARBA" id="ARBA00023235"/>
    </source>
</evidence>
<dbReference type="GO" id="GO:0003723">
    <property type="term" value="F:RNA binding"/>
    <property type="evidence" value="ECO:0007669"/>
    <property type="project" value="InterPro"/>
</dbReference>
<evidence type="ECO:0000259" key="8">
    <source>
        <dbReference type="Pfam" id="PF21238"/>
    </source>
</evidence>